<dbReference type="KEGG" id="manq:L1994_06485"/>
<name>A0AAF0FVL5_9EURY</name>
<dbReference type="AlphaFoldDB" id="A0AAF0FVL5"/>
<dbReference type="Proteomes" id="UP001218895">
    <property type="component" value="Chromosome"/>
</dbReference>
<sequence length="115" mass="12750">MKSGDIRVVLDLIRRSVMNAENDARRCVCDEDVKKAFFVSKDVHASETLNTLKPGEKKLFLLIEKMCQKSSDAACGSFEGGEGFVGVSSGDFFIAVLLFGASHQDRCRQAFRRVI</sequence>
<evidence type="ECO:0000313" key="1">
    <source>
        <dbReference type="EMBL" id="WFN35809.1"/>
    </source>
</evidence>
<protein>
    <submittedName>
        <fullName evidence="1">Uncharacterized protein</fullName>
    </submittedName>
</protein>
<accession>A0AAF0FVL5</accession>
<reference evidence="1" key="1">
    <citation type="submission" date="2022-01" db="EMBL/GenBank/DDBJ databases">
        <title>Complete genome of Methanomicrobium antiquum DSM 21220.</title>
        <authorList>
            <person name="Chen S.-C."/>
            <person name="You Y.-T."/>
            <person name="Zhou Y.-Z."/>
            <person name="Lai M.-C."/>
        </authorList>
    </citation>
    <scope>NUCLEOTIDE SEQUENCE</scope>
    <source>
        <strain evidence="1">DSM 21220</strain>
    </source>
</reference>
<evidence type="ECO:0000313" key="2">
    <source>
        <dbReference type="Proteomes" id="UP001218895"/>
    </source>
</evidence>
<organism evidence="1 2">
    <name type="scientific">Methanomicrobium antiquum</name>
    <dbReference type="NCBI Taxonomy" id="487686"/>
    <lineage>
        <taxon>Archaea</taxon>
        <taxon>Methanobacteriati</taxon>
        <taxon>Methanobacteriota</taxon>
        <taxon>Stenosarchaea group</taxon>
        <taxon>Methanomicrobia</taxon>
        <taxon>Methanomicrobiales</taxon>
        <taxon>Methanomicrobiaceae</taxon>
        <taxon>Methanomicrobium</taxon>
    </lineage>
</organism>
<keyword evidence="2" id="KW-1185">Reference proteome</keyword>
<dbReference type="Gene3D" id="1.10.8.60">
    <property type="match status" value="1"/>
</dbReference>
<proteinExistence type="predicted"/>
<gene>
    <name evidence="1" type="ORF">L1994_06485</name>
</gene>
<dbReference type="EMBL" id="CP091092">
    <property type="protein sequence ID" value="WFN35809.1"/>
    <property type="molecule type" value="Genomic_DNA"/>
</dbReference>